<keyword evidence="8" id="KW-1185">Reference proteome</keyword>
<dbReference type="GO" id="GO:0016491">
    <property type="term" value="F:oxidoreductase activity"/>
    <property type="evidence" value="ECO:0007669"/>
    <property type="project" value="UniProtKB-KW"/>
</dbReference>
<feature type="domain" description="FAD-dependent oxidoreductase 2 FAD-binding" evidence="6">
    <location>
        <begin position="43"/>
        <end position="492"/>
    </location>
</feature>
<dbReference type="InterPro" id="IPR036188">
    <property type="entry name" value="FAD/NAD-bd_sf"/>
</dbReference>
<dbReference type="Pfam" id="PF00890">
    <property type="entry name" value="FAD_binding_2"/>
    <property type="match status" value="1"/>
</dbReference>
<dbReference type="AlphaFoldDB" id="A7H0A4"/>
<dbReference type="SUPFAM" id="SSF56425">
    <property type="entry name" value="Succinate dehydrogenase/fumarate reductase flavoprotein, catalytic domain"/>
    <property type="match status" value="1"/>
</dbReference>
<dbReference type="InterPro" id="IPR010960">
    <property type="entry name" value="Flavocytochrome_c"/>
</dbReference>
<reference evidence="7" key="1">
    <citation type="submission" date="2016-07" db="EMBL/GenBank/DDBJ databases">
        <title>Comparative genomics of the Campylobacter concisus group.</title>
        <authorList>
            <person name="Miller W.G."/>
            <person name="Yee E."/>
            <person name="Chapman M.H."/>
            <person name="Huynh S."/>
            <person name="Bono J.L."/>
            <person name="On S.L.W."/>
            <person name="StLeger J."/>
            <person name="Foster G."/>
            <person name="Parker C.T."/>
        </authorList>
    </citation>
    <scope>NUCLEOTIDE SEQUENCE</scope>
    <source>
        <strain evidence="7">525.92</strain>
    </source>
</reference>
<proteinExistence type="inferred from homology"/>
<dbReference type="SUPFAM" id="SSF51905">
    <property type="entry name" value="FAD/NAD(P)-binding domain"/>
    <property type="match status" value="1"/>
</dbReference>
<evidence type="ECO:0000256" key="5">
    <source>
        <dbReference type="RuleBase" id="RU366062"/>
    </source>
</evidence>
<keyword evidence="3 5" id="KW-0274">FAD</keyword>
<dbReference type="GO" id="GO:0010181">
    <property type="term" value="F:FMN binding"/>
    <property type="evidence" value="ECO:0007669"/>
    <property type="project" value="InterPro"/>
</dbReference>
<dbReference type="OrthoDB" id="9806724at2"/>
<evidence type="ECO:0000256" key="1">
    <source>
        <dbReference type="ARBA" id="ARBA00001974"/>
    </source>
</evidence>
<name>A7H0A4_CAMC5</name>
<evidence type="ECO:0000256" key="2">
    <source>
        <dbReference type="ARBA" id="ARBA00022630"/>
    </source>
</evidence>
<comment type="similarity">
    <text evidence="5">Belongs to the FAD-dependent oxidoreductase 2 family. FRD/SDH subfamily.</text>
</comment>
<dbReference type="InterPro" id="IPR006311">
    <property type="entry name" value="TAT_signal"/>
</dbReference>
<dbReference type="STRING" id="360105.CCV52592_0003"/>
<keyword evidence="2 5" id="KW-0285">Flavoprotein</keyword>
<dbReference type="EMBL" id="CP000767">
    <property type="protein sequence ID" value="EAT99434.2"/>
    <property type="molecule type" value="Genomic_DNA"/>
</dbReference>
<protein>
    <submittedName>
        <fullName evidence="7">Flavocytochrome c</fullName>
    </submittedName>
</protein>
<dbReference type="HOGENOM" id="CLU_011398_4_5_7"/>
<gene>
    <name evidence="7" type="ORF">CCV52592_0003</name>
</gene>
<dbReference type="PANTHER" id="PTHR43400:SF7">
    <property type="entry name" value="FAD-DEPENDENT OXIDOREDUCTASE 2 FAD BINDING DOMAIN-CONTAINING PROTEIN"/>
    <property type="match status" value="1"/>
</dbReference>
<dbReference type="InterPro" id="IPR003953">
    <property type="entry name" value="FAD-dep_OxRdtase_2_FAD-bd"/>
</dbReference>
<dbReference type="InterPro" id="IPR027477">
    <property type="entry name" value="Succ_DH/fumarate_Rdtase_cat_sf"/>
</dbReference>
<dbReference type="KEGG" id="ccv:CCV52592_0003"/>
<dbReference type="Gene3D" id="3.90.700.10">
    <property type="entry name" value="Succinate dehydrogenase/fumarate reductase flavoprotein, catalytic domain"/>
    <property type="match status" value="1"/>
</dbReference>
<sequence length="508" mass="54978">MSSISRRNFVKMSVAGAGMLALSGLDTQAALNQKEVKFDEEFDVVIVGSGFAGLAAAISAAKRGKNVLVVEKMGRVGGNSVINGGQIAVHNNDLQKRDGIKDSKELFVKDILSAGKVNHPSLVNVLVDRDMDTFKFAIENGAKFSDKLYFAGGHSVARSYHTENESGSGIIQPFANVIKDMPNAQIRTRTKFDKFIIDESGKIIGVAIRENYKFDAKLFHDDTQNLEGDKKFIKVKNGVILASGGFSNDKIFRQVQNPAIVPTTDSTNHPGSSAGAMIEGFKLGAMPILVGQILYSHVKCPDEKGNGIGSPFASGCFTYGMSVNAKTGKRYVNELASRRIVSEAMFNVIGSDENYPIHIMDSDGAAMLKDGVLERTMQSGIVKKFDTLEALAKNYKIEVQPFLNEVERYNSFVKSGKDDDFKKPIEITKDITITKPPFYAMRGTPKLHSTMGGLTINEKAQVLGFDNKPIDGLYAAGEVTGGVWGLSRLGNIGTLSCLAFGMIAGENI</sequence>
<keyword evidence="4 5" id="KW-0560">Oxidoreductase</keyword>
<dbReference type="PANTHER" id="PTHR43400">
    <property type="entry name" value="FUMARATE REDUCTASE"/>
    <property type="match status" value="1"/>
</dbReference>
<evidence type="ECO:0000256" key="3">
    <source>
        <dbReference type="ARBA" id="ARBA00022827"/>
    </source>
</evidence>
<dbReference type="InterPro" id="IPR050315">
    <property type="entry name" value="FAD-oxidoreductase_2"/>
</dbReference>
<dbReference type="PROSITE" id="PS51318">
    <property type="entry name" value="TAT"/>
    <property type="match status" value="1"/>
</dbReference>
<dbReference type="Gene3D" id="3.50.50.60">
    <property type="entry name" value="FAD/NAD(P)-binding domain"/>
    <property type="match status" value="1"/>
</dbReference>
<evidence type="ECO:0000259" key="6">
    <source>
        <dbReference type="Pfam" id="PF00890"/>
    </source>
</evidence>
<comment type="cofactor">
    <cofactor evidence="1">
        <name>FAD</name>
        <dbReference type="ChEBI" id="CHEBI:57692"/>
    </cofactor>
</comment>
<evidence type="ECO:0000313" key="7">
    <source>
        <dbReference type="EMBL" id="EAT99434.2"/>
    </source>
</evidence>
<dbReference type="NCBIfam" id="TIGR01813">
    <property type="entry name" value="flavo_cyto_c"/>
    <property type="match status" value="1"/>
</dbReference>
<organism evidence="7 8">
    <name type="scientific">Campylobacter curvus (strain 525.92)</name>
    <dbReference type="NCBI Taxonomy" id="360105"/>
    <lineage>
        <taxon>Bacteria</taxon>
        <taxon>Pseudomonadati</taxon>
        <taxon>Campylobacterota</taxon>
        <taxon>Epsilonproteobacteria</taxon>
        <taxon>Campylobacterales</taxon>
        <taxon>Campylobacteraceae</taxon>
        <taxon>Campylobacter</taxon>
    </lineage>
</organism>
<dbReference type="PRINTS" id="PR00368">
    <property type="entry name" value="FADPNR"/>
</dbReference>
<dbReference type="Proteomes" id="UP000006380">
    <property type="component" value="Chromosome"/>
</dbReference>
<dbReference type="RefSeq" id="WP_011992680.1">
    <property type="nucleotide sequence ID" value="NC_009715.2"/>
</dbReference>
<evidence type="ECO:0000256" key="4">
    <source>
        <dbReference type="ARBA" id="ARBA00023002"/>
    </source>
</evidence>
<evidence type="ECO:0000313" key="8">
    <source>
        <dbReference type="Proteomes" id="UP000006380"/>
    </source>
</evidence>
<accession>A7H0A4</accession>